<accession>A0A2U1QEE8</accession>
<gene>
    <name evidence="3" type="ORF">CTI12_AA041020</name>
</gene>
<dbReference type="NCBIfam" id="TIGR00756">
    <property type="entry name" value="PPR"/>
    <property type="match status" value="2"/>
</dbReference>
<keyword evidence="4" id="KW-1185">Reference proteome</keyword>
<sequence length="541" mass="59969">MLEGLKGLVLKLGFSGNVVLVSGLVQGFMKFGCLDSGVKCFDECDIGCLDNVIWSVVINGYVRNGVYDKGRECFAKMVRFGFEFNEFCLSGVVGCVFDVREGEVIHGWCVKKGWLGGFSMHLCNAIMVMYGRCGRRWDGVKVFEEMTEWDVVSWTGRIGVAVDCWDAFEVFKHCVLGGCEVNEFTLITVLASLEGGETVDMGRQVHSMVWKGGFLGVTSVCNALISMYAKSGKMDDARRWNSSQNVDITTFNIILKSCAALSDLHQGKSLHSLAIKTAVSADKFIESAVIDVYSKCGSIEDAEHVFQNATNVHNLVAWNAMILGYAQFGCYSKAYDLLNKIPEFGMKPDEITYLGVLSSCSHAGLVNEARYHLSSMFDLHGVIPCLEHYACVVDVLGKIGKLDDAKKLIDIMPMIPDARIWQILLSACNIYGNVDIGMVAARELVALQPENESSFVLLSNLYASAGMWGDVRQLRREMKDKVVCKEPGSSGIQVKGLVHYFFADDTSHSQNEEIYMELKTLKKQMIQIPKEQDAFFAQFIA</sequence>
<evidence type="ECO:0000313" key="4">
    <source>
        <dbReference type="Proteomes" id="UP000245207"/>
    </source>
</evidence>
<evidence type="ECO:0000256" key="2">
    <source>
        <dbReference type="PROSITE-ProRule" id="PRU00708"/>
    </source>
</evidence>
<dbReference type="PANTHER" id="PTHR47926:SF471">
    <property type="entry name" value="DYW DOMAIN-CONTAINING PROTEIN"/>
    <property type="match status" value="1"/>
</dbReference>
<dbReference type="InterPro" id="IPR002885">
    <property type="entry name" value="PPR_rpt"/>
</dbReference>
<dbReference type="GO" id="GO:0009451">
    <property type="term" value="P:RNA modification"/>
    <property type="evidence" value="ECO:0007669"/>
    <property type="project" value="InterPro"/>
</dbReference>
<dbReference type="OrthoDB" id="1663914at2759"/>
<dbReference type="FunFam" id="1.25.40.10:FF:000738">
    <property type="entry name" value="Pentatricopeptide repeat-containing protein chloroplastic"/>
    <property type="match status" value="1"/>
</dbReference>
<reference evidence="3 4" key="1">
    <citation type="journal article" date="2018" name="Mol. Plant">
        <title>The genome of Artemisia annua provides insight into the evolution of Asteraceae family and artemisinin biosynthesis.</title>
        <authorList>
            <person name="Shen Q."/>
            <person name="Zhang L."/>
            <person name="Liao Z."/>
            <person name="Wang S."/>
            <person name="Yan T."/>
            <person name="Shi P."/>
            <person name="Liu M."/>
            <person name="Fu X."/>
            <person name="Pan Q."/>
            <person name="Wang Y."/>
            <person name="Lv Z."/>
            <person name="Lu X."/>
            <person name="Zhang F."/>
            <person name="Jiang W."/>
            <person name="Ma Y."/>
            <person name="Chen M."/>
            <person name="Hao X."/>
            <person name="Li L."/>
            <person name="Tang Y."/>
            <person name="Lv G."/>
            <person name="Zhou Y."/>
            <person name="Sun X."/>
            <person name="Brodelius P.E."/>
            <person name="Rose J.K.C."/>
            <person name="Tang K."/>
        </authorList>
    </citation>
    <scope>NUCLEOTIDE SEQUENCE [LARGE SCALE GENOMIC DNA]</scope>
    <source>
        <strain evidence="4">cv. Huhao1</strain>
        <tissue evidence="3">Leaf</tissue>
    </source>
</reference>
<dbReference type="InterPro" id="IPR046848">
    <property type="entry name" value="E_motif"/>
</dbReference>
<feature type="repeat" description="PPR" evidence="2">
    <location>
        <begin position="50"/>
        <end position="84"/>
    </location>
</feature>
<evidence type="ECO:0000256" key="1">
    <source>
        <dbReference type="ARBA" id="ARBA00022737"/>
    </source>
</evidence>
<dbReference type="Gene3D" id="1.25.40.10">
    <property type="entry name" value="Tetratricopeptide repeat domain"/>
    <property type="match status" value="4"/>
</dbReference>
<name>A0A2U1QEE8_ARTAN</name>
<dbReference type="Pfam" id="PF01535">
    <property type="entry name" value="PPR"/>
    <property type="match status" value="5"/>
</dbReference>
<protein>
    <submittedName>
        <fullName evidence="3">Pentatricopeptide repeat-containing protein</fullName>
    </submittedName>
</protein>
<dbReference type="PROSITE" id="PS51375">
    <property type="entry name" value="PPR"/>
    <property type="match status" value="2"/>
</dbReference>
<dbReference type="Pfam" id="PF20431">
    <property type="entry name" value="E_motif"/>
    <property type="match status" value="1"/>
</dbReference>
<comment type="caution">
    <text evidence="3">The sequence shown here is derived from an EMBL/GenBank/DDBJ whole genome shotgun (WGS) entry which is preliminary data.</text>
</comment>
<dbReference type="FunFam" id="1.25.40.10:FF:000144">
    <property type="entry name" value="Pentatricopeptide repeat-containing protein, mitochondrial"/>
    <property type="match status" value="1"/>
</dbReference>
<dbReference type="AlphaFoldDB" id="A0A2U1QEE8"/>
<proteinExistence type="predicted"/>
<dbReference type="Pfam" id="PF13041">
    <property type="entry name" value="PPR_2"/>
    <property type="match status" value="1"/>
</dbReference>
<feature type="repeat" description="PPR" evidence="2">
    <location>
        <begin position="314"/>
        <end position="348"/>
    </location>
</feature>
<evidence type="ECO:0000313" key="3">
    <source>
        <dbReference type="EMBL" id="PWA96337.1"/>
    </source>
</evidence>
<dbReference type="EMBL" id="PKPP01000184">
    <property type="protein sequence ID" value="PWA96337.1"/>
    <property type="molecule type" value="Genomic_DNA"/>
</dbReference>
<dbReference type="Proteomes" id="UP000245207">
    <property type="component" value="Unassembled WGS sequence"/>
</dbReference>
<keyword evidence="1" id="KW-0677">Repeat</keyword>
<dbReference type="InterPro" id="IPR046960">
    <property type="entry name" value="PPR_At4g14850-like_plant"/>
</dbReference>
<organism evidence="3 4">
    <name type="scientific">Artemisia annua</name>
    <name type="common">Sweet wormwood</name>
    <dbReference type="NCBI Taxonomy" id="35608"/>
    <lineage>
        <taxon>Eukaryota</taxon>
        <taxon>Viridiplantae</taxon>
        <taxon>Streptophyta</taxon>
        <taxon>Embryophyta</taxon>
        <taxon>Tracheophyta</taxon>
        <taxon>Spermatophyta</taxon>
        <taxon>Magnoliopsida</taxon>
        <taxon>eudicotyledons</taxon>
        <taxon>Gunneridae</taxon>
        <taxon>Pentapetalae</taxon>
        <taxon>asterids</taxon>
        <taxon>campanulids</taxon>
        <taxon>Asterales</taxon>
        <taxon>Asteraceae</taxon>
        <taxon>Asteroideae</taxon>
        <taxon>Anthemideae</taxon>
        <taxon>Artemisiinae</taxon>
        <taxon>Artemisia</taxon>
    </lineage>
</organism>
<dbReference type="PANTHER" id="PTHR47926">
    <property type="entry name" value="PENTATRICOPEPTIDE REPEAT-CONTAINING PROTEIN"/>
    <property type="match status" value="1"/>
</dbReference>
<dbReference type="InterPro" id="IPR011990">
    <property type="entry name" value="TPR-like_helical_dom_sf"/>
</dbReference>
<dbReference type="GO" id="GO:0003723">
    <property type="term" value="F:RNA binding"/>
    <property type="evidence" value="ECO:0007669"/>
    <property type="project" value="InterPro"/>
</dbReference>